<evidence type="ECO:0000313" key="1">
    <source>
        <dbReference type="EMBL" id="KAK8999199.1"/>
    </source>
</evidence>
<dbReference type="PANTHER" id="PTHR23068">
    <property type="entry name" value="DNA CYTOSINE-5- -METHYLTRANSFERASE 3-RELATED"/>
    <property type="match status" value="1"/>
</dbReference>
<evidence type="ECO:0000313" key="2">
    <source>
        <dbReference type="Proteomes" id="UP001396334"/>
    </source>
</evidence>
<sequence>MMHFSIVEVKFASHELAEVADLNELVDFIVTAQATIKLMEESKKDSLRPFKSNSCKSVNKFLYGIEPELVSTRSFSTFNRNEGHVHNLPTENMFHILPRPPLTIQDINTKR</sequence>
<protein>
    <submittedName>
        <fullName evidence="1">Uncharacterized protein</fullName>
    </submittedName>
</protein>
<name>A0ABR2QF79_9ROSI</name>
<dbReference type="InterPro" id="IPR050390">
    <property type="entry name" value="C5-Methyltransferase"/>
</dbReference>
<keyword evidence="2" id="KW-1185">Reference proteome</keyword>
<gene>
    <name evidence="1" type="ORF">V6N11_070375</name>
</gene>
<reference evidence="1 2" key="1">
    <citation type="journal article" date="2024" name="G3 (Bethesda)">
        <title>Genome assembly of Hibiscus sabdariffa L. provides insights into metabolisms of medicinal natural products.</title>
        <authorList>
            <person name="Kim T."/>
        </authorList>
    </citation>
    <scope>NUCLEOTIDE SEQUENCE [LARGE SCALE GENOMIC DNA]</scope>
    <source>
        <strain evidence="1">TK-2024</strain>
        <tissue evidence="1">Old leaves</tissue>
    </source>
</reference>
<organism evidence="1 2">
    <name type="scientific">Hibiscus sabdariffa</name>
    <name type="common">roselle</name>
    <dbReference type="NCBI Taxonomy" id="183260"/>
    <lineage>
        <taxon>Eukaryota</taxon>
        <taxon>Viridiplantae</taxon>
        <taxon>Streptophyta</taxon>
        <taxon>Embryophyta</taxon>
        <taxon>Tracheophyta</taxon>
        <taxon>Spermatophyta</taxon>
        <taxon>Magnoliopsida</taxon>
        <taxon>eudicotyledons</taxon>
        <taxon>Gunneridae</taxon>
        <taxon>Pentapetalae</taxon>
        <taxon>rosids</taxon>
        <taxon>malvids</taxon>
        <taxon>Malvales</taxon>
        <taxon>Malvaceae</taxon>
        <taxon>Malvoideae</taxon>
        <taxon>Hibiscus</taxon>
    </lineage>
</organism>
<dbReference type="Proteomes" id="UP001396334">
    <property type="component" value="Unassembled WGS sequence"/>
</dbReference>
<proteinExistence type="predicted"/>
<dbReference type="EMBL" id="JBBPBN010000040">
    <property type="protein sequence ID" value="KAK8999199.1"/>
    <property type="molecule type" value="Genomic_DNA"/>
</dbReference>
<accession>A0ABR2QF79</accession>
<comment type="caution">
    <text evidence="1">The sequence shown here is derived from an EMBL/GenBank/DDBJ whole genome shotgun (WGS) entry which is preliminary data.</text>
</comment>
<dbReference type="PANTHER" id="PTHR23068:SF11">
    <property type="entry name" value="INACTIVE DNA (CYTOSINE-5)-METHYLTRANSFERASE DRM3-RELATED"/>
    <property type="match status" value="1"/>
</dbReference>